<evidence type="ECO:0000313" key="3">
    <source>
        <dbReference type="Proteomes" id="UP000428330"/>
    </source>
</evidence>
<evidence type="ECO:0000313" key="2">
    <source>
        <dbReference type="EMBL" id="QGX98160.1"/>
    </source>
</evidence>
<keyword evidence="3" id="KW-1185">Reference proteome</keyword>
<dbReference type="KEGG" id="rom:EI983_07655"/>
<dbReference type="EMBL" id="CP034348">
    <property type="protein sequence ID" value="QGX98160.1"/>
    <property type="molecule type" value="Genomic_DNA"/>
</dbReference>
<dbReference type="AlphaFoldDB" id="A0A6I6IM47"/>
<sequence length="245" mass="27802">MPEAGHRCASNTRLRAHFAVFYFAADVSFLRPQKVVIHTEINFRRQILSKTELSQLAVAKKLADDSGRHLTECMEDAAEIVIRKQREPRLPKVRALYIALACGCSVLVLNAIFDILNVGSVLSPVLSSCLLVFVLASLFWITPELPLMSKLWTRWNTPAFIAMTVFFLFSNHHLVPLVYDLALVLFFGVAIVAAVNGSRHPDQALEKRLYTTKYLFHRLSANDQGRIFFLAPWLSPFGFRANQRR</sequence>
<organism evidence="2 3">
    <name type="scientific">Roseovarius faecimaris</name>
    <dbReference type="NCBI Taxonomy" id="2494550"/>
    <lineage>
        <taxon>Bacteria</taxon>
        <taxon>Pseudomonadati</taxon>
        <taxon>Pseudomonadota</taxon>
        <taxon>Alphaproteobacteria</taxon>
        <taxon>Rhodobacterales</taxon>
        <taxon>Roseobacteraceae</taxon>
        <taxon>Roseovarius</taxon>
    </lineage>
</organism>
<protein>
    <submittedName>
        <fullName evidence="2">Uncharacterized protein</fullName>
    </submittedName>
</protein>
<proteinExistence type="predicted"/>
<feature type="transmembrane region" description="Helical" evidence="1">
    <location>
        <begin position="155"/>
        <end position="175"/>
    </location>
</feature>
<reference evidence="3" key="1">
    <citation type="submission" date="2018-12" db="EMBL/GenBank/DDBJ databases">
        <title>Complete genome sequence of Roseovarius sp. MME-070.</title>
        <authorList>
            <person name="Nam Y.-D."/>
            <person name="Kang J."/>
            <person name="Chung W.-H."/>
            <person name="Park Y.S."/>
        </authorList>
    </citation>
    <scope>NUCLEOTIDE SEQUENCE [LARGE SCALE GENOMIC DNA]</scope>
    <source>
        <strain evidence="3">MME-070</strain>
    </source>
</reference>
<keyword evidence="1" id="KW-1133">Transmembrane helix</keyword>
<keyword evidence="1" id="KW-0472">Membrane</keyword>
<name>A0A6I6IM47_9RHOB</name>
<feature type="transmembrane region" description="Helical" evidence="1">
    <location>
        <begin position="93"/>
        <end position="113"/>
    </location>
</feature>
<dbReference type="Proteomes" id="UP000428330">
    <property type="component" value="Chromosome"/>
</dbReference>
<evidence type="ECO:0000256" key="1">
    <source>
        <dbReference type="SAM" id="Phobius"/>
    </source>
</evidence>
<gene>
    <name evidence="2" type="ORF">EI983_07655</name>
</gene>
<accession>A0A6I6IM47</accession>
<keyword evidence="1" id="KW-0812">Transmembrane</keyword>
<dbReference type="OrthoDB" id="9828787at2"/>
<feature type="transmembrane region" description="Helical" evidence="1">
    <location>
        <begin position="125"/>
        <end position="143"/>
    </location>
</feature>
<feature type="transmembrane region" description="Helical" evidence="1">
    <location>
        <begin position="181"/>
        <end position="198"/>
    </location>
</feature>